<keyword evidence="2" id="KW-1185">Reference proteome</keyword>
<gene>
    <name evidence="1" type="ORF">BU23DRAFT_599275</name>
</gene>
<accession>A0A6A5VID9</accession>
<evidence type="ECO:0000313" key="2">
    <source>
        <dbReference type="Proteomes" id="UP000800036"/>
    </source>
</evidence>
<protein>
    <submittedName>
        <fullName evidence="1">Uncharacterized protein</fullName>
    </submittedName>
</protein>
<dbReference type="OrthoDB" id="3787249at2759"/>
<reference evidence="1" key="1">
    <citation type="journal article" date="2020" name="Stud. Mycol.">
        <title>101 Dothideomycetes genomes: a test case for predicting lifestyles and emergence of pathogens.</title>
        <authorList>
            <person name="Haridas S."/>
            <person name="Albert R."/>
            <person name="Binder M."/>
            <person name="Bloem J."/>
            <person name="Labutti K."/>
            <person name="Salamov A."/>
            <person name="Andreopoulos B."/>
            <person name="Baker S."/>
            <person name="Barry K."/>
            <person name="Bills G."/>
            <person name="Bluhm B."/>
            <person name="Cannon C."/>
            <person name="Castanera R."/>
            <person name="Culley D."/>
            <person name="Daum C."/>
            <person name="Ezra D."/>
            <person name="Gonzalez J."/>
            <person name="Henrissat B."/>
            <person name="Kuo A."/>
            <person name="Liang C."/>
            <person name="Lipzen A."/>
            <person name="Lutzoni F."/>
            <person name="Magnuson J."/>
            <person name="Mondo S."/>
            <person name="Nolan M."/>
            <person name="Ohm R."/>
            <person name="Pangilinan J."/>
            <person name="Park H.-J."/>
            <person name="Ramirez L."/>
            <person name="Alfaro M."/>
            <person name="Sun H."/>
            <person name="Tritt A."/>
            <person name="Yoshinaga Y."/>
            <person name="Zwiers L.-H."/>
            <person name="Turgeon B."/>
            <person name="Goodwin S."/>
            <person name="Spatafora J."/>
            <person name="Crous P."/>
            <person name="Grigoriev I."/>
        </authorList>
    </citation>
    <scope>NUCLEOTIDE SEQUENCE</scope>
    <source>
        <strain evidence="1">CBS 107.79</strain>
    </source>
</reference>
<organism evidence="1 2">
    <name type="scientific">Bimuria novae-zelandiae CBS 107.79</name>
    <dbReference type="NCBI Taxonomy" id="1447943"/>
    <lineage>
        <taxon>Eukaryota</taxon>
        <taxon>Fungi</taxon>
        <taxon>Dikarya</taxon>
        <taxon>Ascomycota</taxon>
        <taxon>Pezizomycotina</taxon>
        <taxon>Dothideomycetes</taxon>
        <taxon>Pleosporomycetidae</taxon>
        <taxon>Pleosporales</taxon>
        <taxon>Massarineae</taxon>
        <taxon>Didymosphaeriaceae</taxon>
        <taxon>Bimuria</taxon>
    </lineage>
</organism>
<proteinExistence type="predicted"/>
<dbReference type="AlphaFoldDB" id="A0A6A5VID9"/>
<dbReference type="Proteomes" id="UP000800036">
    <property type="component" value="Unassembled WGS sequence"/>
</dbReference>
<dbReference type="EMBL" id="ML976683">
    <property type="protein sequence ID" value="KAF1973107.1"/>
    <property type="molecule type" value="Genomic_DNA"/>
</dbReference>
<sequence>MYSAKISCRVLPKMQRGDTAHASASARSQSLEQTPNALLQHSPQHLSARVSLNVIVSIGTAFEGGARPVLCEQRILLLHSPHLSAPPAADSQLPLSIHHVARPPFLSHFDRGQPPNPPTLRDSTSIAMTKQTNRYRARSVEKNTPYNRTLQQPGWASYSDADVLELPDPPRAVDFHQESTAGEGTPAQAAEPWTSTTTAYMPNLRSLTNICAVEGEADDDRQDSLDCIGKAQVVGRAQELLSKCNQYQQNFITAIQHFDTHNQLFTSSCDSDRAGPDRLADILATYQAVKRAGEELHTPQFAYIVTLTEYRLFLANLLERLPPKTATRVKLTRLFNELSCNYEGRENAIRETMQGMYRNLADRGGEGKKIEVFMKAFKQRAELLKWQQNTLDAWVKEALQELPEGYVMKM</sequence>
<name>A0A6A5VID9_9PLEO</name>
<evidence type="ECO:0000313" key="1">
    <source>
        <dbReference type="EMBL" id="KAF1973107.1"/>
    </source>
</evidence>